<proteinExistence type="predicted"/>
<evidence type="ECO:0000313" key="1">
    <source>
        <dbReference type="EMBL" id="MBD2615645.1"/>
    </source>
</evidence>
<dbReference type="EMBL" id="JACJTC010000028">
    <property type="protein sequence ID" value="MBD2615645.1"/>
    <property type="molecule type" value="Genomic_DNA"/>
</dbReference>
<dbReference type="Proteomes" id="UP000606396">
    <property type="component" value="Unassembled WGS sequence"/>
</dbReference>
<sequence>MRESVVYQSIKTEGGDEKARQIAINMLIEGMSVDLIAKLTGLSVEQVQQLEQQQTQE</sequence>
<protein>
    <recommendedName>
        <fullName evidence="3">Transposase</fullName>
    </recommendedName>
</protein>
<accession>A0ABR8HIG6</accession>
<reference evidence="1 2" key="1">
    <citation type="journal article" date="2020" name="ISME J.">
        <title>Comparative genomics reveals insights into cyanobacterial evolution and habitat adaptation.</title>
        <authorList>
            <person name="Chen M.Y."/>
            <person name="Teng W.K."/>
            <person name="Zhao L."/>
            <person name="Hu C.X."/>
            <person name="Zhou Y.K."/>
            <person name="Han B.P."/>
            <person name="Song L.R."/>
            <person name="Shu W.S."/>
        </authorList>
    </citation>
    <scope>NUCLEOTIDE SEQUENCE [LARGE SCALE GENOMIC DNA]</scope>
    <source>
        <strain evidence="1 2">FACHB-252</strain>
    </source>
</reference>
<comment type="caution">
    <text evidence="1">The sequence shown here is derived from an EMBL/GenBank/DDBJ whole genome shotgun (WGS) entry which is preliminary data.</text>
</comment>
<evidence type="ECO:0008006" key="3">
    <source>
        <dbReference type="Google" id="ProtNLM"/>
    </source>
</evidence>
<evidence type="ECO:0000313" key="2">
    <source>
        <dbReference type="Proteomes" id="UP000606396"/>
    </source>
</evidence>
<keyword evidence="2" id="KW-1185">Reference proteome</keyword>
<name>A0ABR8HIG6_NOSPU</name>
<dbReference type="RefSeq" id="WP_185564668.1">
    <property type="nucleotide sequence ID" value="NZ_JACJTC010000028.1"/>
</dbReference>
<organism evidence="1 2">
    <name type="scientific">Nostoc punctiforme FACHB-252</name>
    <dbReference type="NCBI Taxonomy" id="1357509"/>
    <lineage>
        <taxon>Bacteria</taxon>
        <taxon>Bacillati</taxon>
        <taxon>Cyanobacteriota</taxon>
        <taxon>Cyanophyceae</taxon>
        <taxon>Nostocales</taxon>
        <taxon>Nostocaceae</taxon>
        <taxon>Nostoc</taxon>
    </lineage>
</organism>
<gene>
    <name evidence="1" type="ORF">H6G94_31085</name>
</gene>